<dbReference type="SUPFAM" id="SSF88946">
    <property type="entry name" value="Sigma2 domain of RNA polymerase sigma factors"/>
    <property type="match status" value="1"/>
</dbReference>
<evidence type="ECO:0000259" key="6">
    <source>
        <dbReference type="Pfam" id="PF04542"/>
    </source>
</evidence>
<dbReference type="CDD" id="cd06171">
    <property type="entry name" value="Sigma70_r4"/>
    <property type="match status" value="1"/>
</dbReference>
<dbReference type="NCBIfam" id="TIGR02937">
    <property type="entry name" value="sigma70-ECF"/>
    <property type="match status" value="1"/>
</dbReference>
<feature type="domain" description="RNA polymerase sigma-70 region 3" evidence="5">
    <location>
        <begin position="129"/>
        <end position="189"/>
    </location>
</feature>
<dbReference type="InterPro" id="IPR014322">
    <property type="entry name" value="RNA_pol_sigma-B/F/G"/>
</dbReference>
<evidence type="ECO:0000259" key="5">
    <source>
        <dbReference type="Pfam" id="PF04539"/>
    </source>
</evidence>
<dbReference type="Gene3D" id="1.20.120.1810">
    <property type="match status" value="1"/>
</dbReference>
<dbReference type="PANTHER" id="PTHR30385:SF4">
    <property type="entry name" value="RNA POLYMERASE SIGMA-E FACTOR"/>
    <property type="match status" value="1"/>
</dbReference>
<evidence type="ECO:0000256" key="2">
    <source>
        <dbReference type="ARBA" id="ARBA00023082"/>
    </source>
</evidence>
<feature type="domain" description="RNA polymerase sigma-70 region 2" evidence="6">
    <location>
        <begin position="47"/>
        <end position="115"/>
    </location>
</feature>
<dbReference type="EMBL" id="MQUQ01000004">
    <property type="protein sequence ID" value="OLZ54769.1"/>
    <property type="molecule type" value="Genomic_DNA"/>
</dbReference>
<dbReference type="NCBIfam" id="TIGR02980">
    <property type="entry name" value="SigBFG"/>
    <property type="match status" value="1"/>
</dbReference>
<keyword evidence="4" id="KW-0804">Transcription</keyword>
<sequence length="265" mass="29313">MAGEGLVPTQRRRARDSDEYAHCRPLFDQLAALPADHPRRGALRDRLILELLPLAEHVALRFLGRGQAKEDLVQVARVGLVKAVDRFEPGRGDFLSFAVPTVMGEVRRFFRDTGWAVHVPRRMQELSFRLKQGAAELGQVLGRAPTPSELAGHLGIDVETIREGLLAANGYQTSSLDRPATDGEDTTVSADVVGEVDSRLELIEDHEAVVPLLLRLPGRERAIVLMRFFEGLTQAQIAARIGISQMHVSRLLAKVLLKLREQLGT</sequence>
<evidence type="ECO:0000256" key="3">
    <source>
        <dbReference type="ARBA" id="ARBA00023125"/>
    </source>
</evidence>
<dbReference type="InterPro" id="IPR036388">
    <property type="entry name" value="WH-like_DNA-bd_sf"/>
</dbReference>
<dbReference type="InterPro" id="IPR000943">
    <property type="entry name" value="RNA_pol_sigma70"/>
</dbReference>
<evidence type="ECO:0000256" key="1">
    <source>
        <dbReference type="ARBA" id="ARBA00023015"/>
    </source>
</evidence>
<dbReference type="InterPro" id="IPR013324">
    <property type="entry name" value="RNA_pol_sigma_r3/r4-like"/>
</dbReference>
<reference evidence="8 9" key="1">
    <citation type="submission" date="2016-01" db="EMBL/GenBank/DDBJ databases">
        <title>Amycolatopsis coloradensis genome sequencing and assembly.</title>
        <authorList>
            <person name="Mayilraj S."/>
        </authorList>
    </citation>
    <scope>NUCLEOTIDE SEQUENCE [LARGE SCALE GENOMIC DNA]</scope>
    <source>
        <strain evidence="8 9">DSM 44225</strain>
    </source>
</reference>
<protein>
    <submittedName>
        <fullName evidence="8">RNA polymerase subunit sigma</fullName>
    </submittedName>
</protein>
<dbReference type="GO" id="GO:0006352">
    <property type="term" value="P:DNA-templated transcription initiation"/>
    <property type="evidence" value="ECO:0007669"/>
    <property type="project" value="InterPro"/>
</dbReference>
<dbReference type="Pfam" id="PF04545">
    <property type="entry name" value="Sigma70_r4"/>
    <property type="match status" value="1"/>
</dbReference>
<keyword evidence="3" id="KW-0238">DNA-binding</keyword>
<evidence type="ECO:0000259" key="7">
    <source>
        <dbReference type="Pfam" id="PF04545"/>
    </source>
</evidence>
<dbReference type="InterPro" id="IPR014284">
    <property type="entry name" value="RNA_pol_sigma-70_dom"/>
</dbReference>
<name>A0A1R0KZJ6_9PSEU</name>
<dbReference type="PRINTS" id="PR00046">
    <property type="entry name" value="SIGMA70FCT"/>
</dbReference>
<feature type="domain" description="RNA polymerase sigma-70 region 4" evidence="7">
    <location>
        <begin position="213"/>
        <end position="261"/>
    </location>
</feature>
<organism evidence="8 9">
    <name type="scientific">Amycolatopsis coloradensis</name>
    <dbReference type="NCBI Taxonomy" id="76021"/>
    <lineage>
        <taxon>Bacteria</taxon>
        <taxon>Bacillati</taxon>
        <taxon>Actinomycetota</taxon>
        <taxon>Actinomycetes</taxon>
        <taxon>Pseudonocardiales</taxon>
        <taxon>Pseudonocardiaceae</taxon>
        <taxon>Amycolatopsis</taxon>
    </lineage>
</organism>
<dbReference type="GO" id="GO:0003677">
    <property type="term" value="F:DNA binding"/>
    <property type="evidence" value="ECO:0007669"/>
    <property type="project" value="UniProtKB-KW"/>
</dbReference>
<dbReference type="GO" id="GO:0016987">
    <property type="term" value="F:sigma factor activity"/>
    <property type="evidence" value="ECO:0007669"/>
    <property type="project" value="UniProtKB-KW"/>
</dbReference>
<comment type="caution">
    <text evidence="8">The sequence shown here is derived from an EMBL/GenBank/DDBJ whole genome shotgun (WGS) entry which is preliminary data.</text>
</comment>
<dbReference type="Proteomes" id="UP000187486">
    <property type="component" value="Unassembled WGS sequence"/>
</dbReference>
<dbReference type="InterPro" id="IPR007627">
    <property type="entry name" value="RNA_pol_sigma70_r2"/>
</dbReference>
<keyword evidence="1" id="KW-0805">Transcription regulation</keyword>
<evidence type="ECO:0000313" key="8">
    <source>
        <dbReference type="EMBL" id="OLZ54769.1"/>
    </source>
</evidence>
<keyword evidence="9" id="KW-1185">Reference proteome</keyword>
<dbReference type="Pfam" id="PF04542">
    <property type="entry name" value="Sigma70_r2"/>
    <property type="match status" value="1"/>
</dbReference>
<evidence type="ECO:0000256" key="4">
    <source>
        <dbReference type="ARBA" id="ARBA00023163"/>
    </source>
</evidence>
<proteinExistence type="predicted"/>
<gene>
    <name evidence="8" type="ORF">BS329_09260</name>
</gene>
<dbReference type="AlphaFoldDB" id="A0A1R0KZJ6"/>
<keyword evidence="2" id="KW-0731">Sigma factor</keyword>
<dbReference type="Gene3D" id="1.10.10.10">
    <property type="entry name" value="Winged helix-like DNA-binding domain superfamily/Winged helix DNA-binding domain"/>
    <property type="match status" value="2"/>
</dbReference>
<dbReference type="SUPFAM" id="SSF88659">
    <property type="entry name" value="Sigma3 and sigma4 domains of RNA polymerase sigma factors"/>
    <property type="match status" value="2"/>
</dbReference>
<accession>A0A1R0KZJ6</accession>
<dbReference type="STRING" id="76021.BS329_09260"/>
<dbReference type="InterPro" id="IPR013325">
    <property type="entry name" value="RNA_pol_sigma_r2"/>
</dbReference>
<dbReference type="PANTHER" id="PTHR30385">
    <property type="entry name" value="SIGMA FACTOR F FLAGELLAR"/>
    <property type="match status" value="1"/>
</dbReference>
<dbReference type="Pfam" id="PF04539">
    <property type="entry name" value="Sigma70_r3"/>
    <property type="match status" value="1"/>
</dbReference>
<dbReference type="InterPro" id="IPR007624">
    <property type="entry name" value="RNA_pol_sigma70_r3"/>
</dbReference>
<dbReference type="InterPro" id="IPR007630">
    <property type="entry name" value="RNA_pol_sigma70_r4"/>
</dbReference>
<evidence type="ECO:0000313" key="9">
    <source>
        <dbReference type="Proteomes" id="UP000187486"/>
    </source>
</evidence>